<evidence type="ECO:0000313" key="4">
    <source>
        <dbReference type="Proteomes" id="UP001295423"/>
    </source>
</evidence>
<feature type="compositionally biased region" description="Low complexity" evidence="1">
    <location>
        <begin position="75"/>
        <end position="85"/>
    </location>
</feature>
<name>A0AAD2CQ05_9STRA</name>
<reference evidence="3" key="1">
    <citation type="submission" date="2023-08" db="EMBL/GenBank/DDBJ databases">
        <authorList>
            <person name="Audoor S."/>
            <person name="Bilcke G."/>
        </authorList>
    </citation>
    <scope>NUCLEOTIDE SEQUENCE</scope>
</reference>
<dbReference type="Proteomes" id="UP001295423">
    <property type="component" value="Unassembled WGS sequence"/>
</dbReference>
<gene>
    <name evidence="3" type="ORF">CYCCA115_LOCUS3073</name>
</gene>
<keyword evidence="4" id="KW-1185">Reference proteome</keyword>
<feature type="chain" id="PRO_5042034153" description="Secreted protein" evidence="2">
    <location>
        <begin position="24"/>
        <end position="142"/>
    </location>
</feature>
<dbReference type="EMBL" id="CAKOGP040000225">
    <property type="protein sequence ID" value="CAJ1932910.1"/>
    <property type="molecule type" value="Genomic_DNA"/>
</dbReference>
<comment type="caution">
    <text evidence="3">The sequence shown here is derived from an EMBL/GenBank/DDBJ whole genome shotgun (WGS) entry which is preliminary data.</text>
</comment>
<keyword evidence="2" id="KW-0732">Signal</keyword>
<sequence>MIYSKKIILSLLILVVSLPQNDAQGVRGRVHGGHYLRASSTATEDKYDRTANAHTVNVIGGGRHSHVRYTEKTRSSSTEESSARAPVVDSHAKLLTISRPKVPSQVETTPSKKKSQKMSSRKAVLSFENPVQKTALTMKQRD</sequence>
<feature type="compositionally biased region" description="Basic residues" evidence="1">
    <location>
        <begin position="111"/>
        <end position="120"/>
    </location>
</feature>
<feature type="compositionally biased region" description="Polar residues" evidence="1">
    <location>
        <begin position="129"/>
        <end position="142"/>
    </location>
</feature>
<evidence type="ECO:0008006" key="5">
    <source>
        <dbReference type="Google" id="ProtNLM"/>
    </source>
</evidence>
<evidence type="ECO:0000313" key="3">
    <source>
        <dbReference type="EMBL" id="CAJ1932910.1"/>
    </source>
</evidence>
<evidence type="ECO:0000256" key="2">
    <source>
        <dbReference type="SAM" id="SignalP"/>
    </source>
</evidence>
<evidence type="ECO:0000256" key="1">
    <source>
        <dbReference type="SAM" id="MobiDB-lite"/>
    </source>
</evidence>
<accession>A0AAD2CQ05</accession>
<protein>
    <recommendedName>
        <fullName evidence="5">Secreted protein</fullName>
    </recommendedName>
</protein>
<organism evidence="3 4">
    <name type="scientific">Cylindrotheca closterium</name>
    <dbReference type="NCBI Taxonomy" id="2856"/>
    <lineage>
        <taxon>Eukaryota</taxon>
        <taxon>Sar</taxon>
        <taxon>Stramenopiles</taxon>
        <taxon>Ochrophyta</taxon>
        <taxon>Bacillariophyta</taxon>
        <taxon>Bacillariophyceae</taxon>
        <taxon>Bacillariophycidae</taxon>
        <taxon>Bacillariales</taxon>
        <taxon>Bacillariaceae</taxon>
        <taxon>Cylindrotheca</taxon>
    </lineage>
</organism>
<proteinExistence type="predicted"/>
<feature type="region of interest" description="Disordered" evidence="1">
    <location>
        <begin position="60"/>
        <end position="142"/>
    </location>
</feature>
<feature type="signal peptide" evidence="2">
    <location>
        <begin position="1"/>
        <end position="23"/>
    </location>
</feature>
<dbReference type="AlphaFoldDB" id="A0AAD2CQ05"/>